<sequence>MQKREVASIGVIIEREFQRYKRKEWGLVFAIAQICFYLYILPEIGQRTWPIVLDLMKQYDLQKWQIAFINTCFYNTFLYFFINFCFWIIYHIEHPFFEQYKIYDGQWPWKEDLNEWKELLRKSYTVVGINNFIVIPIAQMIVTIKDDYQVRYSFEMEDLPDWKTILWQILFSMWIQDFFFTASHWLLHKPFFYKKIHKLHHQYNQTIGFSAEYTHPFEFLFGNAIPFIIPAVILGQRMHYYTYIIWGTHRILNTVILHSGYDFPWLPNDMCLFYSNAQYHDYHHSHNVGNFGGMFSIWDTLIGTNHTYYKYIDERINVKNKQQKAD</sequence>
<dbReference type="GO" id="GO:0008610">
    <property type="term" value="P:lipid biosynthetic process"/>
    <property type="evidence" value="ECO:0007669"/>
    <property type="project" value="InterPro"/>
</dbReference>
<feature type="domain" description="Fatty acid hydroxylase" evidence="6">
    <location>
        <begin position="171"/>
        <end position="304"/>
    </location>
</feature>
<feature type="transmembrane region" description="Helical" evidence="5">
    <location>
        <begin position="64"/>
        <end position="90"/>
    </location>
</feature>
<evidence type="ECO:0000256" key="5">
    <source>
        <dbReference type="SAM" id="Phobius"/>
    </source>
</evidence>
<proteinExistence type="predicted"/>
<protein>
    <submittedName>
        <fullName evidence="7">Sterol desaturase family protein</fullName>
    </submittedName>
</protein>
<dbReference type="OMA" id="IVHEFIY"/>
<dbReference type="GO" id="GO:0016020">
    <property type="term" value="C:membrane"/>
    <property type="evidence" value="ECO:0007669"/>
    <property type="project" value="UniProtKB-SubCell"/>
</dbReference>
<dbReference type="GO" id="GO:0016491">
    <property type="term" value="F:oxidoreductase activity"/>
    <property type="evidence" value="ECO:0007669"/>
    <property type="project" value="InterPro"/>
</dbReference>
<name>A0A078A6A6_STYLE</name>
<organism evidence="7 8">
    <name type="scientific">Stylonychia lemnae</name>
    <name type="common">Ciliate</name>
    <dbReference type="NCBI Taxonomy" id="5949"/>
    <lineage>
        <taxon>Eukaryota</taxon>
        <taxon>Sar</taxon>
        <taxon>Alveolata</taxon>
        <taxon>Ciliophora</taxon>
        <taxon>Intramacronucleata</taxon>
        <taxon>Spirotrichea</taxon>
        <taxon>Stichotrichia</taxon>
        <taxon>Sporadotrichida</taxon>
        <taxon>Oxytrichidae</taxon>
        <taxon>Stylonychinae</taxon>
        <taxon>Stylonychia</taxon>
    </lineage>
</organism>
<keyword evidence="8" id="KW-1185">Reference proteome</keyword>
<feature type="transmembrane region" description="Helical" evidence="5">
    <location>
        <begin position="25"/>
        <end position="44"/>
    </location>
</feature>
<dbReference type="Proteomes" id="UP000039865">
    <property type="component" value="Unassembled WGS sequence"/>
</dbReference>
<evidence type="ECO:0000256" key="1">
    <source>
        <dbReference type="ARBA" id="ARBA00004370"/>
    </source>
</evidence>
<evidence type="ECO:0000313" key="7">
    <source>
        <dbReference type="EMBL" id="CDW77386.1"/>
    </source>
</evidence>
<dbReference type="InParanoid" id="A0A078A6A6"/>
<keyword evidence="4 5" id="KW-0472">Membrane</keyword>
<dbReference type="PANTHER" id="PTHR11863">
    <property type="entry name" value="STEROL DESATURASE"/>
    <property type="match status" value="1"/>
</dbReference>
<accession>A0A078A6A6</accession>
<dbReference type="InterPro" id="IPR050307">
    <property type="entry name" value="Sterol_Desaturase_Related"/>
</dbReference>
<evidence type="ECO:0000256" key="2">
    <source>
        <dbReference type="ARBA" id="ARBA00022692"/>
    </source>
</evidence>
<evidence type="ECO:0000313" key="8">
    <source>
        <dbReference type="Proteomes" id="UP000039865"/>
    </source>
</evidence>
<evidence type="ECO:0000256" key="4">
    <source>
        <dbReference type="ARBA" id="ARBA00023136"/>
    </source>
</evidence>
<dbReference type="InterPro" id="IPR006694">
    <property type="entry name" value="Fatty_acid_hydroxylase"/>
</dbReference>
<evidence type="ECO:0000256" key="3">
    <source>
        <dbReference type="ARBA" id="ARBA00022989"/>
    </source>
</evidence>
<reference evidence="7 8" key="1">
    <citation type="submission" date="2014-06" db="EMBL/GenBank/DDBJ databases">
        <authorList>
            <person name="Swart Estienne"/>
        </authorList>
    </citation>
    <scope>NUCLEOTIDE SEQUENCE [LARGE SCALE GENOMIC DNA]</scope>
    <source>
        <strain evidence="7 8">130c</strain>
    </source>
</reference>
<keyword evidence="3 5" id="KW-1133">Transmembrane helix</keyword>
<dbReference type="Pfam" id="PF04116">
    <property type="entry name" value="FA_hydroxylase"/>
    <property type="match status" value="1"/>
</dbReference>
<evidence type="ECO:0000259" key="6">
    <source>
        <dbReference type="Pfam" id="PF04116"/>
    </source>
</evidence>
<dbReference type="OrthoDB" id="1658724at2759"/>
<feature type="transmembrane region" description="Helical" evidence="5">
    <location>
        <begin position="164"/>
        <end position="187"/>
    </location>
</feature>
<comment type="subcellular location">
    <subcellularLocation>
        <location evidence="1">Membrane</location>
    </subcellularLocation>
</comment>
<gene>
    <name evidence="7" type="primary">Contig19105.g20259</name>
    <name evidence="7" type="ORF">STYLEM_6346</name>
</gene>
<feature type="transmembrane region" description="Helical" evidence="5">
    <location>
        <begin position="124"/>
        <end position="144"/>
    </location>
</feature>
<keyword evidence="2 5" id="KW-0812">Transmembrane</keyword>
<dbReference type="AlphaFoldDB" id="A0A078A6A6"/>
<dbReference type="EMBL" id="CCKQ01006094">
    <property type="protein sequence ID" value="CDW77386.1"/>
    <property type="molecule type" value="Genomic_DNA"/>
</dbReference>
<dbReference type="GO" id="GO:0005506">
    <property type="term" value="F:iron ion binding"/>
    <property type="evidence" value="ECO:0007669"/>
    <property type="project" value="InterPro"/>
</dbReference>